<dbReference type="STRING" id="400682.A0A1X7VVG8"/>
<evidence type="ECO:0000256" key="1">
    <source>
        <dbReference type="ARBA" id="ARBA00004287"/>
    </source>
</evidence>
<dbReference type="eggNOG" id="KOG2273">
    <property type="taxonomic scope" value="Eukaryota"/>
</dbReference>
<dbReference type="EnsemblMetazoa" id="Aqu2.1.43398_001">
    <property type="protein sequence ID" value="Aqu2.1.43398_001"/>
    <property type="gene ID" value="Aqu2.1.43398"/>
</dbReference>
<feature type="domain" description="PX" evidence="5">
    <location>
        <begin position="132"/>
        <end position="240"/>
    </location>
</feature>
<reference evidence="7" key="1">
    <citation type="journal article" date="2010" name="Nature">
        <title>The Amphimedon queenslandica genome and the evolution of animal complexity.</title>
        <authorList>
            <person name="Srivastava M."/>
            <person name="Simakov O."/>
            <person name="Chapman J."/>
            <person name="Fahey B."/>
            <person name="Gauthier M.E."/>
            <person name="Mitros T."/>
            <person name="Richards G.S."/>
            <person name="Conaco C."/>
            <person name="Dacre M."/>
            <person name="Hellsten U."/>
            <person name="Larroux C."/>
            <person name="Putnam N.H."/>
            <person name="Stanke M."/>
            <person name="Adamska M."/>
            <person name="Darling A."/>
            <person name="Degnan S.M."/>
            <person name="Oakley T.H."/>
            <person name="Plachetzki D.C."/>
            <person name="Zhai Y."/>
            <person name="Adamski M."/>
            <person name="Calcino A."/>
            <person name="Cummins S.F."/>
            <person name="Goodstein D.M."/>
            <person name="Harris C."/>
            <person name="Jackson D.J."/>
            <person name="Leys S.P."/>
            <person name="Shu S."/>
            <person name="Woodcroft B.J."/>
            <person name="Vervoort M."/>
            <person name="Kosik K.S."/>
            <person name="Manning G."/>
            <person name="Degnan B.M."/>
            <person name="Rokhsar D.S."/>
        </authorList>
    </citation>
    <scope>NUCLEOTIDE SEQUENCE [LARGE SCALE GENOMIC DNA]</scope>
</reference>
<dbReference type="GO" id="GO:0035091">
    <property type="term" value="F:phosphatidylinositol binding"/>
    <property type="evidence" value="ECO:0007669"/>
    <property type="project" value="InterPro"/>
</dbReference>
<dbReference type="InterPro" id="IPR028662">
    <property type="entry name" value="SNX8/Mvp1"/>
</dbReference>
<dbReference type="InterPro" id="IPR027267">
    <property type="entry name" value="AH/BAR_dom_sf"/>
</dbReference>
<dbReference type="PANTHER" id="PTHR46571:SF1">
    <property type="entry name" value="SORTING NEXIN-8"/>
    <property type="match status" value="1"/>
</dbReference>
<dbReference type="Gene3D" id="3.30.1520.10">
    <property type="entry name" value="Phox-like domain"/>
    <property type="match status" value="1"/>
</dbReference>
<dbReference type="SUPFAM" id="SSF64268">
    <property type="entry name" value="PX domain"/>
    <property type="match status" value="1"/>
</dbReference>
<protein>
    <recommendedName>
        <fullName evidence="8">PX domain-containing protein</fullName>
    </recommendedName>
</protein>
<dbReference type="InterPro" id="IPR036871">
    <property type="entry name" value="PX_dom_sf"/>
</dbReference>
<dbReference type="Gene3D" id="1.10.238.10">
    <property type="entry name" value="EF-hand"/>
    <property type="match status" value="1"/>
</dbReference>
<dbReference type="GO" id="GO:0006886">
    <property type="term" value="P:intracellular protein transport"/>
    <property type="evidence" value="ECO:0007669"/>
    <property type="project" value="TreeGrafter"/>
</dbReference>
<dbReference type="PROSITE" id="PS50031">
    <property type="entry name" value="EH"/>
    <property type="match status" value="1"/>
</dbReference>
<dbReference type="InterPro" id="IPR001683">
    <property type="entry name" value="PX_dom"/>
</dbReference>
<accession>A0A1X7VVG8</accession>
<evidence type="ECO:0000259" key="4">
    <source>
        <dbReference type="PROSITE" id="PS50031"/>
    </source>
</evidence>
<comment type="similarity">
    <text evidence="2">Belongs to the sorting nexin family.</text>
</comment>
<reference evidence="6" key="2">
    <citation type="submission" date="2017-05" db="UniProtKB">
        <authorList>
            <consortium name="EnsemblMetazoa"/>
        </authorList>
    </citation>
    <scope>IDENTIFICATION</scope>
</reference>
<name>A0A1X7VVG8_AMPQE</name>
<dbReference type="Pfam" id="PF00787">
    <property type="entry name" value="PX"/>
    <property type="match status" value="1"/>
</dbReference>
<organism evidence="6">
    <name type="scientific">Amphimedon queenslandica</name>
    <name type="common">Sponge</name>
    <dbReference type="NCBI Taxonomy" id="400682"/>
    <lineage>
        <taxon>Eukaryota</taxon>
        <taxon>Metazoa</taxon>
        <taxon>Porifera</taxon>
        <taxon>Demospongiae</taxon>
        <taxon>Heteroscleromorpha</taxon>
        <taxon>Haplosclerida</taxon>
        <taxon>Niphatidae</taxon>
        <taxon>Amphimedon</taxon>
    </lineage>
</organism>
<comment type="subcellular location">
    <subcellularLocation>
        <location evidence="1">Membrane</location>
        <topology evidence="1">Peripheral membrane protein</topology>
        <orientation evidence="1">Cytoplasmic side</orientation>
    </subcellularLocation>
</comment>
<proteinExistence type="inferred from homology"/>
<dbReference type="EnsemblMetazoa" id="XM_019997468.1">
    <property type="protein sequence ID" value="XP_019853027.1"/>
    <property type="gene ID" value="LOC100636103"/>
</dbReference>
<evidence type="ECO:0008006" key="8">
    <source>
        <dbReference type="Google" id="ProtNLM"/>
    </source>
</evidence>
<dbReference type="GO" id="GO:0005829">
    <property type="term" value="C:cytosol"/>
    <property type="evidence" value="ECO:0007669"/>
    <property type="project" value="GOC"/>
</dbReference>
<keyword evidence="7" id="KW-1185">Reference proteome</keyword>
<evidence type="ECO:0000256" key="3">
    <source>
        <dbReference type="SAM" id="MobiDB-lite"/>
    </source>
</evidence>
<dbReference type="InParanoid" id="A0A1X7VVG8"/>
<feature type="region of interest" description="Disordered" evidence="3">
    <location>
        <begin position="503"/>
        <end position="539"/>
    </location>
</feature>
<dbReference type="InterPro" id="IPR000261">
    <property type="entry name" value="EH_dom"/>
</dbReference>
<dbReference type="SUPFAM" id="SSF47473">
    <property type="entry name" value="EF-hand"/>
    <property type="match status" value="1"/>
</dbReference>
<dbReference type="SMART" id="SM00312">
    <property type="entry name" value="PX"/>
    <property type="match status" value="1"/>
</dbReference>
<evidence type="ECO:0000313" key="7">
    <source>
        <dbReference type="Proteomes" id="UP000007879"/>
    </source>
</evidence>
<evidence type="ECO:0000259" key="5">
    <source>
        <dbReference type="PROSITE" id="PS50195"/>
    </source>
</evidence>
<dbReference type="InterPro" id="IPR035704">
    <property type="entry name" value="SNX8/Mvp1_PX"/>
</dbReference>
<feature type="domain" description="EH" evidence="4">
    <location>
        <begin position="13"/>
        <end position="102"/>
    </location>
</feature>
<evidence type="ECO:0000313" key="6">
    <source>
        <dbReference type="EnsemblMetazoa" id="Aqu2.1.43398_001"/>
    </source>
</evidence>
<evidence type="ECO:0000256" key="2">
    <source>
        <dbReference type="ARBA" id="ARBA00010883"/>
    </source>
</evidence>
<sequence>MAGLSTGQVPQLYREVFDAVTVSNSSKIPKSLWLKVISTANITESSATEIWKMCDPGLTNMIGRDQFYKSLALTALAQLGKPLEDKVLLNYTDKELPSPSLASVNELKDIKARFVRATNPSELGYTYEDLKGFDEIKVTLIPEKKGALLKHNEYTVESKKFGSSVSRRYKDFEGFHHILSQRFPFRLVPNLPPKAISQSSEFIEQRRRALRRYLCLIARHPVLLQDEVVRYFFTASGQDVGARIKEKYKDSPDEVMFNPLAQNARELVTDQTRMKYERVKEQLSMMLKIMTAFLNIGENFEGRTRAFHEDMKAFSRELLSLSSESVLSTPWTSGSDNTWGKMQSDCRQLSDQFSTLGDRALTQAENEAKGFAEGAHLFLDLLKAYQDLCTRREKLVHRKHQKALAKVQTMEKYKGHLEAQGKVMSERQDSKQQKYDDELIIVERRNFFSLFCLDLEAQLIHVNLSQIPDMLKALVSNQMSNHQTFYKLWEEIKPTVDIMGESTAPVSSLGPTNSLRGGTRSLETSPTSKSSVPEASPFY</sequence>
<feature type="compositionally biased region" description="Polar residues" evidence="3">
    <location>
        <begin position="504"/>
        <end position="533"/>
    </location>
</feature>
<dbReference type="Gene3D" id="1.20.1270.60">
    <property type="entry name" value="Arfaptin homology (AH) domain/BAR domain"/>
    <property type="match status" value="1"/>
</dbReference>
<dbReference type="InterPro" id="IPR011992">
    <property type="entry name" value="EF-hand-dom_pair"/>
</dbReference>
<dbReference type="GO" id="GO:0031901">
    <property type="term" value="C:early endosome membrane"/>
    <property type="evidence" value="ECO:0007669"/>
    <property type="project" value="TreeGrafter"/>
</dbReference>
<dbReference type="PANTHER" id="PTHR46571">
    <property type="entry name" value="SORTING NEXIN-8"/>
    <property type="match status" value="1"/>
</dbReference>
<dbReference type="KEGG" id="aqu:100636103"/>
<gene>
    <name evidence="6" type="primary">100636103</name>
</gene>
<dbReference type="Proteomes" id="UP000007879">
    <property type="component" value="Unassembled WGS sequence"/>
</dbReference>
<dbReference type="GO" id="GO:0034498">
    <property type="term" value="P:early endosome to Golgi transport"/>
    <property type="evidence" value="ECO:0007669"/>
    <property type="project" value="TreeGrafter"/>
</dbReference>
<dbReference type="OrthoDB" id="10064318at2759"/>
<dbReference type="PROSITE" id="PS50195">
    <property type="entry name" value="PX"/>
    <property type="match status" value="1"/>
</dbReference>
<dbReference type="CDD" id="cd06866">
    <property type="entry name" value="PX_SNX8_Mvp1p_like"/>
    <property type="match status" value="1"/>
</dbReference>
<dbReference type="AlphaFoldDB" id="A0A1X7VVG8"/>